<comment type="catalytic activity">
    <reaction evidence="7">
        <text>[protein]-L-isoaspartate + S-adenosyl-L-methionine = [protein]-L-isoaspartate alpha-methyl ester + S-adenosyl-L-homocysteine</text>
        <dbReference type="Rhea" id="RHEA:12705"/>
        <dbReference type="Rhea" id="RHEA-COMP:12143"/>
        <dbReference type="Rhea" id="RHEA-COMP:12144"/>
        <dbReference type="ChEBI" id="CHEBI:57856"/>
        <dbReference type="ChEBI" id="CHEBI:59789"/>
        <dbReference type="ChEBI" id="CHEBI:90596"/>
        <dbReference type="ChEBI" id="CHEBI:90598"/>
        <dbReference type="EC" id="2.1.1.77"/>
    </reaction>
</comment>
<evidence type="ECO:0000256" key="5">
    <source>
        <dbReference type="ARBA" id="ARBA00022679"/>
    </source>
</evidence>
<dbReference type="KEGG" id="ccos:Pan44_19740"/>
<dbReference type="GO" id="GO:0030091">
    <property type="term" value="P:protein repair"/>
    <property type="evidence" value="ECO:0007669"/>
    <property type="project" value="UniProtKB-UniRule"/>
</dbReference>
<dbReference type="Proteomes" id="UP000315700">
    <property type="component" value="Chromosome"/>
</dbReference>
<dbReference type="Gene3D" id="3.40.50.150">
    <property type="entry name" value="Vaccinia Virus protein VP39"/>
    <property type="match status" value="1"/>
</dbReference>
<dbReference type="FunCoup" id="A0A517SCU5">
    <property type="interactions" value="426"/>
</dbReference>
<evidence type="ECO:0000256" key="6">
    <source>
        <dbReference type="ARBA" id="ARBA00022691"/>
    </source>
</evidence>
<dbReference type="GO" id="GO:0032259">
    <property type="term" value="P:methylation"/>
    <property type="evidence" value="ECO:0007669"/>
    <property type="project" value="UniProtKB-KW"/>
</dbReference>
<evidence type="ECO:0000256" key="7">
    <source>
        <dbReference type="HAMAP-Rule" id="MF_00090"/>
    </source>
</evidence>
<comment type="subcellular location">
    <subcellularLocation>
        <location evidence="1 7">Cytoplasm</location>
    </subcellularLocation>
</comment>
<proteinExistence type="inferred from homology"/>
<dbReference type="PROSITE" id="PS01279">
    <property type="entry name" value="PCMT"/>
    <property type="match status" value="1"/>
</dbReference>
<protein>
    <recommendedName>
        <fullName evidence="7">Protein-L-isoaspartate O-methyltransferase</fullName>
        <ecNumber evidence="7">2.1.1.77</ecNumber>
    </recommendedName>
    <alternativeName>
        <fullName evidence="7">L-isoaspartyl protein carboxyl methyltransferase</fullName>
    </alternativeName>
    <alternativeName>
        <fullName evidence="7">Protein L-isoaspartyl methyltransferase</fullName>
    </alternativeName>
    <alternativeName>
        <fullName evidence="7">Protein-beta-aspartate methyltransferase</fullName>
        <shortName evidence="7">PIMT</shortName>
    </alternativeName>
</protein>
<dbReference type="NCBIfam" id="TIGR00080">
    <property type="entry name" value="pimt"/>
    <property type="match status" value="1"/>
</dbReference>
<keyword evidence="5 7" id="KW-0808">Transferase</keyword>
<reference evidence="8 9" key="1">
    <citation type="submission" date="2019-02" db="EMBL/GenBank/DDBJ databases">
        <title>Deep-cultivation of Planctomycetes and their phenomic and genomic characterization uncovers novel biology.</title>
        <authorList>
            <person name="Wiegand S."/>
            <person name="Jogler M."/>
            <person name="Boedeker C."/>
            <person name="Pinto D."/>
            <person name="Vollmers J."/>
            <person name="Rivas-Marin E."/>
            <person name="Kohn T."/>
            <person name="Peeters S.H."/>
            <person name="Heuer A."/>
            <person name="Rast P."/>
            <person name="Oberbeckmann S."/>
            <person name="Bunk B."/>
            <person name="Jeske O."/>
            <person name="Meyerdierks A."/>
            <person name="Storesund J.E."/>
            <person name="Kallscheuer N."/>
            <person name="Luecker S."/>
            <person name="Lage O.M."/>
            <person name="Pohl T."/>
            <person name="Merkel B.J."/>
            <person name="Hornburger P."/>
            <person name="Mueller R.-W."/>
            <person name="Bruemmer F."/>
            <person name="Labrenz M."/>
            <person name="Spormann A.M."/>
            <person name="Op den Camp H."/>
            <person name="Overmann J."/>
            <person name="Amann R."/>
            <person name="Jetten M.S.M."/>
            <person name="Mascher T."/>
            <person name="Medema M.H."/>
            <person name="Devos D.P."/>
            <person name="Kaster A.-K."/>
            <person name="Ovreas L."/>
            <person name="Rohde M."/>
            <person name="Galperin M.Y."/>
            <person name="Jogler C."/>
        </authorList>
    </citation>
    <scope>NUCLEOTIDE SEQUENCE [LARGE SCALE GENOMIC DNA]</scope>
    <source>
        <strain evidence="8 9">Pan44</strain>
    </source>
</reference>
<dbReference type="AlphaFoldDB" id="A0A517SCU5"/>
<keyword evidence="6 7" id="KW-0949">S-adenosyl-L-methionine</keyword>
<comment type="function">
    <text evidence="7">Catalyzes the methyl esterification of L-isoaspartyl residues in peptides and proteins that result from spontaneous decomposition of normal L-aspartyl and L-asparaginyl residues. It plays a role in the repair and/or degradation of damaged proteins.</text>
</comment>
<dbReference type="PANTHER" id="PTHR11579:SF0">
    <property type="entry name" value="PROTEIN-L-ISOASPARTATE(D-ASPARTATE) O-METHYLTRANSFERASE"/>
    <property type="match status" value="1"/>
</dbReference>
<comment type="similarity">
    <text evidence="2 7">Belongs to the methyltransferase superfamily. L-isoaspartyl/D-aspartyl protein methyltransferase family.</text>
</comment>
<dbReference type="InParanoid" id="A0A517SCU5"/>
<dbReference type="OrthoDB" id="9772751at2"/>
<name>A0A517SCU5_9PLAN</name>
<dbReference type="FunFam" id="3.40.50.150:FF:000010">
    <property type="entry name" value="Protein-L-isoaspartate O-methyltransferase"/>
    <property type="match status" value="1"/>
</dbReference>
<accession>A0A517SCU5</accession>
<gene>
    <name evidence="8" type="primary">pcm_2</name>
    <name evidence="7" type="synonym">pcm</name>
    <name evidence="8" type="ORF">Pan44_19740</name>
</gene>
<dbReference type="EMBL" id="CP036271">
    <property type="protein sequence ID" value="QDT53947.1"/>
    <property type="molecule type" value="Genomic_DNA"/>
</dbReference>
<dbReference type="GO" id="GO:0004719">
    <property type="term" value="F:protein-L-isoaspartate (D-aspartate) O-methyltransferase activity"/>
    <property type="evidence" value="ECO:0007669"/>
    <property type="project" value="UniProtKB-UniRule"/>
</dbReference>
<dbReference type="RefSeq" id="WP_145029574.1">
    <property type="nucleotide sequence ID" value="NZ_CP036271.1"/>
</dbReference>
<dbReference type="PANTHER" id="PTHR11579">
    <property type="entry name" value="PROTEIN-L-ISOASPARTATE O-METHYLTRANSFERASE"/>
    <property type="match status" value="1"/>
</dbReference>
<feature type="active site" evidence="7">
    <location>
        <position position="64"/>
    </location>
</feature>
<dbReference type="InterPro" id="IPR029063">
    <property type="entry name" value="SAM-dependent_MTases_sf"/>
</dbReference>
<evidence type="ECO:0000313" key="9">
    <source>
        <dbReference type="Proteomes" id="UP000315700"/>
    </source>
</evidence>
<evidence type="ECO:0000256" key="4">
    <source>
        <dbReference type="ARBA" id="ARBA00022603"/>
    </source>
</evidence>
<evidence type="ECO:0000256" key="1">
    <source>
        <dbReference type="ARBA" id="ARBA00004496"/>
    </source>
</evidence>
<dbReference type="GO" id="GO:0005737">
    <property type="term" value="C:cytoplasm"/>
    <property type="evidence" value="ECO:0007669"/>
    <property type="project" value="UniProtKB-SubCell"/>
</dbReference>
<dbReference type="SUPFAM" id="SSF53335">
    <property type="entry name" value="S-adenosyl-L-methionine-dependent methyltransferases"/>
    <property type="match status" value="1"/>
</dbReference>
<evidence type="ECO:0000256" key="3">
    <source>
        <dbReference type="ARBA" id="ARBA00022490"/>
    </source>
</evidence>
<evidence type="ECO:0000256" key="2">
    <source>
        <dbReference type="ARBA" id="ARBA00005369"/>
    </source>
</evidence>
<evidence type="ECO:0000313" key="8">
    <source>
        <dbReference type="EMBL" id="QDT53947.1"/>
    </source>
</evidence>
<dbReference type="EC" id="2.1.1.77" evidence="7"/>
<organism evidence="8 9">
    <name type="scientific">Caulifigura coniformis</name>
    <dbReference type="NCBI Taxonomy" id="2527983"/>
    <lineage>
        <taxon>Bacteria</taxon>
        <taxon>Pseudomonadati</taxon>
        <taxon>Planctomycetota</taxon>
        <taxon>Planctomycetia</taxon>
        <taxon>Planctomycetales</taxon>
        <taxon>Planctomycetaceae</taxon>
        <taxon>Caulifigura</taxon>
    </lineage>
</organism>
<dbReference type="HAMAP" id="MF_00090">
    <property type="entry name" value="PIMT"/>
    <property type="match status" value="1"/>
</dbReference>
<dbReference type="CDD" id="cd02440">
    <property type="entry name" value="AdoMet_MTases"/>
    <property type="match status" value="1"/>
</dbReference>
<sequence>MTDRPESPAPGTRLRRLLVESGIRDPHVLEAIETTPRERFVDPSLRGAAYENRALAIGSRQTISQPFVVARMTELLELSGTSEEKVLEIGTGSGYQTAVLCRLTGRVITIERIPALAAAARALLTQLGASNVEYHTGDGSTGWPSSAPYDGIIVTAAAPRVPQTLYDQLKPGGRLVVPVGTEENQVMQQVVRGPDGPIVTDDFHCRFVPLIGIEAWRPKGPSQGD</sequence>
<dbReference type="NCBIfam" id="NF001453">
    <property type="entry name" value="PRK00312.1"/>
    <property type="match status" value="1"/>
</dbReference>
<dbReference type="Pfam" id="PF01135">
    <property type="entry name" value="PCMT"/>
    <property type="match status" value="1"/>
</dbReference>
<dbReference type="InterPro" id="IPR000682">
    <property type="entry name" value="PCMT"/>
</dbReference>
<keyword evidence="3 7" id="KW-0963">Cytoplasm</keyword>
<keyword evidence="4 7" id="KW-0489">Methyltransferase</keyword>
<keyword evidence="9" id="KW-1185">Reference proteome</keyword>